<comment type="caution">
    <text evidence="1">The sequence shown here is derived from an EMBL/GenBank/DDBJ whole genome shotgun (WGS) entry which is preliminary data.</text>
</comment>
<gene>
    <name evidence="1" type="ORF">BJ998_007248</name>
</gene>
<dbReference type="AlphaFoldDB" id="A0A7W9KP56"/>
<dbReference type="Proteomes" id="UP000585638">
    <property type="component" value="Unassembled WGS sequence"/>
</dbReference>
<evidence type="ECO:0000313" key="2">
    <source>
        <dbReference type="Proteomes" id="UP000585638"/>
    </source>
</evidence>
<sequence length="206" mass="22108">MNFNIQFKRTFSHKPWVDTVDRVAAGGDNGFNVRFQALEADLDSLAARIDEINKALNAVAPTVPDVITVNVNPSMNSALPAGQWIYANGESHKDTGGLVKGIIPLTSLPARGKVNTVRVTGSNSGTATVDVYLYRKPFGGQLPEAVASQTGIKSQTPDGRYEIYVTAQSNRAAIDTTNYTYYLEITGHGDNTNDVSVSGIQITCTP</sequence>
<reference evidence="1 2" key="1">
    <citation type="submission" date="2020-08" db="EMBL/GenBank/DDBJ databases">
        <title>Sequencing the genomes of 1000 actinobacteria strains.</title>
        <authorList>
            <person name="Klenk H.-P."/>
        </authorList>
    </citation>
    <scope>NUCLEOTIDE SEQUENCE [LARGE SCALE GENOMIC DNA]</scope>
    <source>
        <strain evidence="1 2">DSM 43851</strain>
    </source>
</reference>
<protein>
    <submittedName>
        <fullName evidence="1">Uncharacterized protein</fullName>
    </submittedName>
</protein>
<keyword evidence="2" id="KW-1185">Reference proteome</keyword>
<name>A0A7W9KP56_9PSEU</name>
<organism evidence="1 2">
    <name type="scientific">Kutzneria kofuensis</name>
    <dbReference type="NCBI Taxonomy" id="103725"/>
    <lineage>
        <taxon>Bacteria</taxon>
        <taxon>Bacillati</taxon>
        <taxon>Actinomycetota</taxon>
        <taxon>Actinomycetes</taxon>
        <taxon>Pseudonocardiales</taxon>
        <taxon>Pseudonocardiaceae</taxon>
        <taxon>Kutzneria</taxon>
    </lineage>
</organism>
<accession>A0A7W9KP56</accession>
<dbReference type="RefSeq" id="WP_184867761.1">
    <property type="nucleotide sequence ID" value="NZ_JACHIR010000001.1"/>
</dbReference>
<proteinExistence type="predicted"/>
<dbReference type="EMBL" id="JACHIR010000001">
    <property type="protein sequence ID" value="MBB5896052.1"/>
    <property type="molecule type" value="Genomic_DNA"/>
</dbReference>
<evidence type="ECO:0000313" key="1">
    <source>
        <dbReference type="EMBL" id="MBB5896052.1"/>
    </source>
</evidence>